<dbReference type="EC" id="2.7.7.7" evidence="1"/>
<dbReference type="AlphaFoldDB" id="A0A501WEL2"/>
<keyword evidence="2" id="KW-0239">DNA-directed DNA polymerase</keyword>
<dbReference type="NCBIfam" id="TIGR00678">
    <property type="entry name" value="holB"/>
    <property type="match status" value="1"/>
</dbReference>
<dbReference type="InterPro" id="IPR004622">
    <property type="entry name" value="DNA_pol_HolB"/>
</dbReference>
<dbReference type="PANTHER" id="PTHR11669:SF8">
    <property type="entry name" value="DNA POLYMERASE III SUBUNIT DELTA"/>
    <property type="match status" value="1"/>
</dbReference>
<keyword evidence="4" id="KW-0808">Transferase</keyword>
<dbReference type="PANTHER" id="PTHR11669">
    <property type="entry name" value="REPLICATION FACTOR C / DNA POLYMERASE III GAMMA-TAU SUBUNIT"/>
    <property type="match status" value="1"/>
</dbReference>
<evidence type="ECO:0000313" key="4">
    <source>
        <dbReference type="EMBL" id="TPE47262.1"/>
    </source>
</evidence>
<dbReference type="InterPro" id="IPR050238">
    <property type="entry name" value="DNA_Rep/Repair_Clamp_Loader"/>
</dbReference>
<accession>A0A501WEL2</accession>
<dbReference type="GO" id="GO:0003887">
    <property type="term" value="F:DNA-directed DNA polymerase activity"/>
    <property type="evidence" value="ECO:0007669"/>
    <property type="project" value="UniProtKB-KW"/>
</dbReference>
<dbReference type="RefSeq" id="WP_140590921.1">
    <property type="nucleotide sequence ID" value="NZ_VFRR01000044.1"/>
</dbReference>
<dbReference type="EMBL" id="VFRR01000044">
    <property type="protein sequence ID" value="TPE47262.1"/>
    <property type="molecule type" value="Genomic_DNA"/>
</dbReference>
<dbReference type="GO" id="GO:0006261">
    <property type="term" value="P:DNA-templated DNA replication"/>
    <property type="evidence" value="ECO:0007669"/>
    <property type="project" value="TreeGrafter"/>
</dbReference>
<dbReference type="OrthoDB" id="9811073at2"/>
<keyword evidence="4" id="KW-0548">Nucleotidyltransferase</keyword>
<dbReference type="SUPFAM" id="SSF52540">
    <property type="entry name" value="P-loop containing nucleoside triphosphate hydrolases"/>
    <property type="match status" value="1"/>
</dbReference>
<organism evidence="4 5">
    <name type="scientific">Maribrevibacterium harenarium</name>
    <dbReference type="NCBI Taxonomy" id="2589817"/>
    <lineage>
        <taxon>Bacteria</taxon>
        <taxon>Pseudomonadati</taxon>
        <taxon>Pseudomonadota</taxon>
        <taxon>Gammaproteobacteria</taxon>
        <taxon>Oceanospirillales</taxon>
        <taxon>Oceanospirillaceae</taxon>
        <taxon>Maribrevibacterium</taxon>
    </lineage>
</organism>
<dbReference type="GO" id="GO:0008408">
    <property type="term" value="F:3'-5' exonuclease activity"/>
    <property type="evidence" value="ECO:0007669"/>
    <property type="project" value="InterPro"/>
</dbReference>
<evidence type="ECO:0000256" key="1">
    <source>
        <dbReference type="ARBA" id="ARBA00012417"/>
    </source>
</evidence>
<evidence type="ECO:0000256" key="2">
    <source>
        <dbReference type="ARBA" id="ARBA00022932"/>
    </source>
</evidence>
<sequence length="310" mass="34504">MTFANWLNEPYQQLLRRILQGRLHHATMILGEAGVGQRQLADAAAGLLLCQSLTENGPCGQCHGCQLFNAGNHADLMLVDPEGATIRVDTIRDLNTQMSKKSQVGKVKVAVISQAQRMNINAANALLKMLEEPPENSYFLLTSTSASSLLPTIRSRCQLINIQPAPSAVSAWLTEQNLSNADQLAWLGVGPYDLLALDNSQELDFYRNFPLQLQRWLASEITTQEWLKGAKSEEQGWYLKAFSAFFRATLAYSAGQPLPVVLEAPVTLALQRFTLDRLLQIHQRLLTLQDSMNRTNLNTSLQLTAEINSW</sequence>
<name>A0A501WEL2_9GAMM</name>
<gene>
    <name evidence="4" type="primary">holB</name>
    <name evidence="4" type="ORF">FJM67_14870</name>
</gene>
<protein>
    <recommendedName>
        <fullName evidence="1">DNA-directed DNA polymerase</fullName>
        <ecNumber evidence="1">2.7.7.7</ecNumber>
    </recommendedName>
</protein>
<comment type="caution">
    <text evidence="4">The sequence shown here is derived from an EMBL/GenBank/DDBJ whole genome shotgun (WGS) entry which is preliminary data.</text>
</comment>
<dbReference type="Proteomes" id="UP000315901">
    <property type="component" value="Unassembled WGS sequence"/>
</dbReference>
<dbReference type="InterPro" id="IPR027417">
    <property type="entry name" value="P-loop_NTPase"/>
</dbReference>
<dbReference type="Gene3D" id="3.40.50.300">
    <property type="entry name" value="P-loop containing nucleotide triphosphate hydrolases"/>
    <property type="match status" value="1"/>
</dbReference>
<keyword evidence="5" id="KW-1185">Reference proteome</keyword>
<evidence type="ECO:0000313" key="5">
    <source>
        <dbReference type="Proteomes" id="UP000315901"/>
    </source>
</evidence>
<proteinExistence type="predicted"/>
<reference evidence="4 5" key="1">
    <citation type="submission" date="2019-06" db="EMBL/GenBank/DDBJ databases">
        <title>A novel bacterium of genus Marinomonas, isolated from coastal sand.</title>
        <authorList>
            <person name="Huang H."/>
            <person name="Mo K."/>
            <person name="Hu Y."/>
        </authorList>
    </citation>
    <scope>NUCLEOTIDE SEQUENCE [LARGE SCALE GENOMIC DNA]</scope>
    <source>
        <strain evidence="4 5">HB171799</strain>
    </source>
</reference>
<dbReference type="Pfam" id="PF13177">
    <property type="entry name" value="DNA_pol3_delta2"/>
    <property type="match status" value="1"/>
</dbReference>
<comment type="catalytic activity">
    <reaction evidence="3">
        <text>DNA(n) + a 2'-deoxyribonucleoside 5'-triphosphate = DNA(n+1) + diphosphate</text>
        <dbReference type="Rhea" id="RHEA:22508"/>
        <dbReference type="Rhea" id="RHEA-COMP:17339"/>
        <dbReference type="Rhea" id="RHEA-COMP:17340"/>
        <dbReference type="ChEBI" id="CHEBI:33019"/>
        <dbReference type="ChEBI" id="CHEBI:61560"/>
        <dbReference type="ChEBI" id="CHEBI:173112"/>
        <dbReference type="EC" id="2.7.7.7"/>
    </reaction>
</comment>
<evidence type="ECO:0000256" key="3">
    <source>
        <dbReference type="ARBA" id="ARBA00049244"/>
    </source>
</evidence>